<keyword evidence="3" id="KW-0597">Phosphoprotein</keyword>
<keyword evidence="7" id="KW-0067">ATP-binding</keyword>
<feature type="domain" description="Histidine kinase" evidence="10">
    <location>
        <begin position="436"/>
        <end position="630"/>
    </location>
</feature>
<comment type="caution">
    <text evidence="11">The sequence shown here is derived from an EMBL/GenBank/DDBJ whole genome shotgun (WGS) entry which is preliminary data.</text>
</comment>
<dbReference type="GO" id="GO:0016301">
    <property type="term" value="F:kinase activity"/>
    <property type="evidence" value="ECO:0007669"/>
    <property type="project" value="UniProtKB-KW"/>
</dbReference>
<comment type="catalytic activity">
    <reaction evidence="1">
        <text>ATP + protein L-histidine = ADP + protein N-phospho-L-histidine.</text>
        <dbReference type="EC" id="2.7.13.3"/>
    </reaction>
</comment>
<protein>
    <recommendedName>
        <fullName evidence="2">histidine kinase</fullName>
        <ecNumber evidence="2">2.7.13.3</ecNumber>
    </recommendedName>
</protein>
<keyword evidence="4" id="KW-0808">Transferase</keyword>
<dbReference type="EMBL" id="JBHUPC010000012">
    <property type="protein sequence ID" value="MFD2891164.1"/>
    <property type="molecule type" value="Genomic_DNA"/>
</dbReference>
<evidence type="ECO:0000256" key="6">
    <source>
        <dbReference type="ARBA" id="ARBA00022777"/>
    </source>
</evidence>
<dbReference type="Pfam" id="PF07568">
    <property type="entry name" value="HisKA_2"/>
    <property type="match status" value="1"/>
</dbReference>
<keyword evidence="6 11" id="KW-0418">Kinase</keyword>
<dbReference type="InterPro" id="IPR011990">
    <property type="entry name" value="TPR-like_helical_dom_sf"/>
</dbReference>
<dbReference type="SUPFAM" id="SSF55874">
    <property type="entry name" value="ATPase domain of HSP90 chaperone/DNA topoisomerase II/histidine kinase"/>
    <property type="match status" value="1"/>
</dbReference>
<keyword evidence="5" id="KW-0547">Nucleotide-binding</keyword>
<dbReference type="PANTHER" id="PTHR41523:SF8">
    <property type="entry name" value="ETHYLENE RESPONSE SENSOR PROTEIN"/>
    <property type="match status" value="1"/>
</dbReference>
<keyword evidence="9" id="KW-0472">Membrane</keyword>
<dbReference type="Pfam" id="PF02518">
    <property type="entry name" value="HATPase_c"/>
    <property type="match status" value="1"/>
</dbReference>
<evidence type="ECO:0000256" key="1">
    <source>
        <dbReference type="ARBA" id="ARBA00000085"/>
    </source>
</evidence>
<evidence type="ECO:0000256" key="9">
    <source>
        <dbReference type="SAM" id="Phobius"/>
    </source>
</evidence>
<dbReference type="InterPro" id="IPR036890">
    <property type="entry name" value="HATPase_C_sf"/>
</dbReference>
<dbReference type="PROSITE" id="PS50109">
    <property type="entry name" value="HIS_KIN"/>
    <property type="match status" value="1"/>
</dbReference>
<name>A0ABW5YJC7_9FLAO</name>
<dbReference type="Gene3D" id="3.30.450.20">
    <property type="entry name" value="PAS domain"/>
    <property type="match status" value="1"/>
</dbReference>
<dbReference type="InterPro" id="IPR019734">
    <property type="entry name" value="TPR_rpt"/>
</dbReference>
<evidence type="ECO:0000313" key="12">
    <source>
        <dbReference type="Proteomes" id="UP001597534"/>
    </source>
</evidence>
<evidence type="ECO:0000256" key="5">
    <source>
        <dbReference type="ARBA" id="ARBA00022741"/>
    </source>
</evidence>
<evidence type="ECO:0000313" key="11">
    <source>
        <dbReference type="EMBL" id="MFD2891164.1"/>
    </source>
</evidence>
<evidence type="ECO:0000256" key="8">
    <source>
        <dbReference type="PROSITE-ProRule" id="PRU00339"/>
    </source>
</evidence>
<dbReference type="InterPro" id="IPR003594">
    <property type="entry name" value="HATPase_dom"/>
</dbReference>
<evidence type="ECO:0000256" key="2">
    <source>
        <dbReference type="ARBA" id="ARBA00012438"/>
    </source>
</evidence>
<evidence type="ECO:0000256" key="7">
    <source>
        <dbReference type="ARBA" id="ARBA00022840"/>
    </source>
</evidence>
<dbReference type="PANTHER" id="PTHR41523">
    <property type="entry name" value="TWO-COMPONENT SYSTEM SENSOR PROTEIN"/>
    <property type="match status" value="1"/>
</dbReference>
<keyword evidence="9" id="KW-1133">Transmembrane helix</keyword>
<evidence type="ECO:0000256" key="3">
    <source>
        <dbReference type="ARBA" id="ARBA00022553"/>
    </source>
</evidence>
<dbReference type="RefSeq" id="WP_379810715.1">
    <property type="nucleotide sequence ID" value="NZ_JBHUPC010000012.1"/>
</dbReference>
<feature type="repeat" description="TPR" evidence="8">
    <location>
        <begin position="185"/>
        <end position="218"/>
    </location>
</feature>
<reference evidence="12" key="1">
    <citation type="journal article" date="2019" name="Int. J. Syst. Evol. Microbiol.">
        <title>The Global Catalogue of Microorganisms (GCM) 10K type strain sequencing project: providing services to taxonomists for standard genome sequencing and annotation.</title>
        <authorList>
            <consortium name="The Broad Institute Genomics Platform"/>
            <consortium name="The Broad Institute Genome Sequencing Center for Infectious Disease"/>
            <person name="Wu L."/>
            <person name="Ma J."/>
        </authorList>
    </citation>
    <scope>NUCLEOTIDE SEQUENCE [LARGE SCALE GENOMIC DNA]</scope>
    <source>
        <strain evidence="12">KCTC 22671</strain>
    </source>
</reference>
<evidence type="ECO:0000259" key="10">
    <source>
        <dbReference type="PROSITE" id="PS50109"/>
    </source>
</evidence>
<dbReference type="EC" id="2.7.13.3" evidence="2"/>
<dbReference type="InterPro" id="IPR011495">
    <property type="entry name" value="Sig_transdc_His_kin_sub2_dim/P"/>
</dbReference>
<dbReference type="SMART" id="SM00028">
    <property type="entry name" value="TPR"/>
    <property type="match status" value="2"/>
</dbReference>
<dbReference type="Proteomes" id="UP001597534">
    <property type="component" value="Unassembled WGS sequence"/>
</dbReference>
<dbReference type="Gene3D" id="1.25.40.10">
    <property type="entry name" value="Tetratricopeptide repeat domain"/>
    <property type="match status" value="1"/>
</dbReference>
<sequence>MTLITLKVYGESSPITEFKKLNNFQKSSYFILLPENDKIKYIDYFNKEVQILKNKTNDSNSLLNINISIGLIEKIKGNNVQSILTLNKILIENSNKNPIKEDYLMIVYFSLQESYLKLNIFSKVIEINSEIEKLHSKGIEYPLWNYNFQSRLYFNMNKYDKAIDLLKKEIRVLQNSPKRDSLIIPSALNDLGFYYFIVKDFKNSEKFYHKSLQLAKKSLDHLSSDYKTLYLTINNNLARLKTFENNNKEAISIIKDSVFPNTTDTSEIYTEACFILADAYLNSNQLDKYLDIKKINILHKDDYPIYKHMFLNYEVRYLIKANKYREALEMYKKLYKYRTDEFESEKIKKNNSVEINYLLDENENTLREKNKEFEQKQKKTLRYIVIFSGCIIALILILYINIYRKKKQIETMHQSILSQNSKIEQSLKEKDFLLKEIHHRVKNNLQIISSILDLQQLNTDNIQLKNILQEGKNRIQTIALLHRSMYQKELYSEINLKEYLEELMPQIQSSFSKNSDVKVDFYIDSTLLPLDIAIPLSLIITEIISNSYKHAFDNQIDKKIKLVIKNKHNKNYTLKISDNGCGFNPELYNNSNSLGLDLICGLTEQINGKLTVKSSINKGTKFKINFSNYERT</sequence>
<dbReference type="SMART" id="SM00387">
    <property type="entry name" value="HATPase_c"/>
    <property type="match status" value="1"/>
</dbReference>
<dbReference type="SUPFAM" id="SSF48452">
    <property type="entry name" value="TPR-like"/>
    <property type="match status" value="1"/>
</dbReference>
<dbReference type="InterPro" id="IPR005467">
    <property type="entry name" value="His_kinase_dom"/>
</dbReference>
<keyword evidence="12" id="KW-1185">Reference proteome</keyword>
<organism evidence="11 12">
    <name type="scientific">Flavobacterium chuncheonense</name>
    <dbReference type="NCBI Taxonomy" id="2026653"/>
    <lineage>
        <taxon>Bacteria</taxon>
        <taxon>Pseudomonadati</taxon>
        <taxon>Bacteroidota</taxon>
        <taxon>Flavobacteriia</taxon>
        <taxon>Flavobacteriales</taxon>
        <taxon>Flavobacteriaceae</taxon>
        <taxon>Flavobacterium</taxon>
    </lineage>
</organism>
<keyword evidence="9" id="KW-0812">Transmembrane</keyword>
<proteinExistence type="predicted"/>
<dbReference type="PROSITE" id="PS50005">
    <property type="entry name" value="TPR"/>
    <property type="match status" value="1"/>
</dbReference>
<keyword evidence="8" id="KW-0802">TPR repeat</keyword>
<dbReference type="Gene3D" id="3.30.565.10">
    <property type="entry name" value="Histidine kinase-like ATPase, C-terminal domain"/>
    <property type="match status" value="1"/>
</dbReference>
<evidence type="ECO:0000256" key="4">
    <source>
        <dbReference type="ARBA" id="ARBA00022679"/>
    </source>
</evidence>
<gene>
    <name evidence="11" type="ORF">ACFS5J_03960</name>
</gene>
<feature type="transmembrane region" description="Helical" evidence="9">
    <location>
        <begin position="381"/>
        <end position="402"/>
    </location>
</feature>
<accession>A0ABW5YJC7</accession>